<organism evidence="9 10">
    <name type="scientific">Pseudoalteromonas luteoviolacea</name>
    <dbReference type="NCBI Taxonomy" id="43657"/>
    <lineage>
        <taxon>Bacteria</taxon>
        <taxon>Pseudomonadati</taxon>
        <taxon>Pseudomonadota</taxon>
        <taxon>Gammaproteobacteria</taxon>
        <taxon>Alteromonadales</taxon>
        <taxon>Pseudoalteromonadaceae</taxon>
        <taxon>Pseudoalteromonas</taxon>
    </lineage>
</organism>
<feature type="transmembrane region" description="Helical" evidence="6">
    <location>
        <begin position="281"/>
        <end position="306"/>
    </location>
</feature>
<feature type="transmembrane region" description="Helical" evidence="6">
    <location>
        <begin position="374"/>
        <end position="398"/>
    </location>
</feature>
<feature type="domain" description="MacB-like periplasmic core" evidence="8">
    <location>
        <begin position="490"/>
        <end position="599"/>
    </location>
</feature>
<proteinExistence type="predicted"/>
<evidence type="ECO:0000256" key="3">
    <source>
        <dbReference type="ARBA" id="ARBA00022692"/>
    </source>
</evidence>
<feature type="domain" description="MacB-like periplasmic core" evidence="8">
    <location>
        <begin position="24"/>
        <end position="232"/>
    </location>
</feature>
<feature type="transmembrane region" description="Helical" evidence="6">
    <location>
        <begin position="327"/>
        <end position="354"/>
    </location>
</feature>
<accession>A0A1C0TQ03</accession>
<dbReference type="EMBL" id="MAUJ01000004">
    <property type="protein sequence ID" value="OCQ21021.1"/>
    <property type="molecule type" value="Genomic_DNA"/>
</dbReference>
<dbReference type="PANTHER" id="PTHR30572:SF18">
    <property type="entry name" value="ABC-TYPE MACROLIDE FAMILY EXPORT SYSTEM PERMEASE COMPONENT 2"/>
    <property type="match status" value="1"/>
</dbReference>
<dbReference type="PANTHER" id="PTHR30572">
    <property type="entry name" value="MEMBRANE COMPONENT OF TRANSPORTER-RELATED"/>
    <property type="match status" value="1"/>
</dbReference>
<dbReference type="Pfam" id="PF12704">
    <property type="entry name" value="MacB_PCD"/>
    <property type="match status" value="2"/>
</dbReference>
<evidence type="ECO:0000313" key="9">
    <source>
        <dbReference type="EMBL" id="OCQ21021.1"/>
    </source>
</evidence>
<evidence type="ECO:0000256" key="4">
    <source>
        <dbReference type="ARBA" id="ARBA00022989"/>
    </source>
</evidence>
<dbReference type="GO" id="GO:0005886">
    <property type="term" value="C:plasma membrane"/>
    <property type="evidence" value="ECO:0007669"/>
    <property type="project" value="UniProtKB-SubCell"/>
</dbReference>
<keyword evidence="5 6" id="KW-0472">Membrane</keyword>
<evidence type="ECO:0000256" key="5">
    <source>
        <dbReference type="ARBA" id="ARBA00023136"/>
    </source>
</evidence>
<keyword evidence="3 6" id="KW-0812">Transmembrane</keyword>
<evidence type="ECO:0000256" key="6">
    <source>
        <dbReference type="SAM" id="Phobius"/>
    </source>
</evidence>
<dbReference type="Pfam" id="PF02687">
    <property type="entry name" value="FtsX"/>
    <property type="match status" value="2"/>
</dbReference>
<keyword evidence="2" id="KW-1003">Cell membrane</keyword>
<gene>
    <name evidence="9" type="ORF">A7985_14655</name>
</gene>
<evidence type="ECO:0008006" key="11">
    <source>
        <dbReference type="Google" id="ProtNLM"/>
    </source>
</evidence>
<feature type="transmembrane region" description="Helical" evidence="6">
    <location>
        <begin position="761"/>
        <end position="781"/>
    </location>
</feature>
<dbReference type="Proteomes" id="UP000093366">
    <property type="component" value="Unassembled WGS sequence"/>
</dbReference>
<dbReference type="InterPro" id="IPR003838">
    <property type="entry name" value="ABC3_permease_C"/>
</dbReference>
<evidence type="ECO:0000256" key="1">
    <source>
        <dbReference type="ARBA" id="ARBA00004651"/>
    </source>
</evidence>
<dbReference type="InterPro" id="IPR050250">
    <property type="entry name" value="Macrolide_Exporter_MacB"/>
</dbReference>
<feature type="transmembrane region" description="Helical" evidence="6">
    <location>
        <begin position="20"/>
        <end position="40"/>
    </location>
</feature>
<keyword evidence="4 6" id="KW-1133">Transmembrane helix</keyword>
<evidence type="ECO:0000313" key="10">
    <source>
        <dbReference type="Proteomes" id="UP000093366"/>
    </source>
</evidence>
<feature type="transmembrane region" description="Helical" evidence="6">
    <location>
        <begin position="672"/>
        <end position="696"/>
    </location>
</feature>
<feature type="domain" description="ABC3 transporter permease C-terminal" evidence="7">
    <location>
        <begin position="286"/>
        <end position="403"/>
    </location>
</feature>
<dbReference type="RefSeq" id="WP_065791203.1">
    <property type="nucleotide sequence ID" value="NZ_MAUJ01000004.1"/>
</dbReference>
<evidence type="ECO:0000256" key="2">
    <source>
        <dbReference type="ARBA" id="ARBA00022475"/>
    </source>
</evidence>
<evidence type="ECO:0000259" key="7">
    <source>
        <dbReference type="Pfam" id="PF02687"/>
    </source>
</evidence>
<sequence length="795" mass="89643">MFELSSILNTIQSHKLYNSIRIMSLIIGLVTSAILLFHVAEELNFDNNVIDQPSLYRVNTDVNISGNQFKTATAPAPLADLMLREFSEVVDVARVLADLPVVVTFNNQKFKEAKFYYSQPSIFNMFDFKFLHGEAQSSLERPNSIVITESVAAKYGEPESLMHKNITINDKAYKITGIISDPERNSHMSPRAFISISSIGTERNVVWSSLNDHSYIRLANGVSKQQIERALPDVHNKFSEEVYARFNAKVVFSLQEVADIHFGEKLRYELDPTKIGDISDIYLSLFVAVLIIVLASTNYAILSIAISMKRAKEIGIRKVLGADRKQIMIDSLLESLVLVLGILVVSGVLIYLLIPIFNAEFATTISYSTFFSWEFLAAVLTVGVIVGLVCAWYPALYLSSFEPIKVLKSQQLERSSKFPLRSLLLVVQLLLVVFMIACTWIVSEQFQYLRNTDLGFNHKNIIQLNLGREAKANFEALKQEMKADHDVIEVASATAMPGGGGAIISNSFEIEREEGGTDIRVTKNFMVDEKFDDVAELQMTDGRFFDKQYSTDESGVVVNEAFVKSMGWSNPIGKRMEKILNQNMDKKAFRVIGVVKDFHFRGFYEEIEPLVMTYQEANTLALLRVSESNSPALQMRLRPIFERNIQNQIFEPQYVEDGFYDQYQKEEQKSSVLFFFTTLAIIISVVGVFGIASYDIKQKSKELAIRTVLGASSKELSLLLVNNIFKLIVIANIIALPLAFLFMQDYLKKFAYHIEIGAVPFVVSAVIVILITGLTMSWHIISALRDKPINALRDE</sequence>
<dbReference type="GO" id="GO:0022857">
    <property type="term" value="F:transmembrane transporter activity"/>
    <property type="evidence" value="ECO:0007669"/>
    <property type="project" value="TreeGrafter"/>
</dbReference>
<dbReference type="InterPro" id="IPR025857">
    <property type="entry name" value="MacB_PCD"/>
</dbReference>
<comment type="subcellular location">
    <subcellularLocation>
        <location evidence="1">Cell membrane</location>
        <topology evidence="1">Multi-pass membrane protein</topology>
    </subcellularLocation>
</comment>
<dbReference type="AlphaFoldDB" id="A0A1C0TQ03"/>
<protein>
    <recommendedName>
        <fullName evidence="11">FtsX-like permease family protein</fullName>
    </recommendedName>
</protein>
<comment type="caution">
    <text evidence="9">The sequence shown here is derived from an EMBL/GenBank/DDBJ whole genome shotgun (WGS) entry which is preliminary data.</text>
</comment>
<name>A0A1C0TQ03_9GAMM</name>
<feature type="domain" description="ABC3 transporter permease C-terminal" evidence="7">
    <location>
        <begin position="674"/>
        <end position="785"/>
    </location>
</feature>
<reference evidence="10" key="1">
    <citation type="submission" date="2016-07" db="EMBL/GenBank/DDBJ databases">
        <authorList>
            <person name="Florea S."/>
            <person name="Webb J.S."/>
            <person name="Jaromczyk J."/>
            <person name="Schardl C.L."/>
        </authorList>
    </citation>
    <scope>NUCLEOTIDE SEQUENCE [LARGE SCALE GENOMIC DNA]</scope>
    <source>
        <strain evidence="10">IPB1</strain>
    </source>
</reference>
<feature type="transmembrane region" description="Helical" evidence="6">
    <location>
        <begin position="716"/>
        <end position="741"/>
    </location>
</feature>
<feature type="transmembrane region" description="Helical" evidence="6">
    <location>
        <begin position="418"/>
        <end position="442"/>
    </location>
</feature>
<evidence type="ECO:0000259" key="8">
    <source>
        <dbReference type="Pfam" id="PF12704"/>
    </source>
</evidence>